<evidence type="ECO:0000256" key="1">
    <source>
        <dbReference type="ARBA" id="ARBA00005495"/>
    </source>
</evidence>
<dbReference type="PANTHER" id="PTHR28620">
    <property type="entry name" value="CENTROMERE PROTEIN V"/>
    <property type="match status" value="1"/>
</dbReference>
<dbReference type="InterPro" id="IPR011057">
    <property type="entry name" value="Mss4-like_sf"/>
</dbReference>
<dbReference type="Gene3D" id="2.170.150.70">
    <property type="match status" value="1"/>
</dbReference>
<comment type="caution">
    <text evidence="5">The sequence shown here is derived from an EMBL/GenBank/DDBJ whole genome shotgun (WGS) entry which is preliminary data.</text>
</comment>
<evidence type="ECO:0000313" key="6">
    <source>
        <dbReference type="Proteomes" id="UP000734218"/>
    </source>
</evidence>
<dbReference type="Pfam" id="PF04828">
    <property type="entry name" value="GFA"/>
    <property type="match status" value="1"/>
</dbReference>
<dbReference type="RefSeq" id="WP_167952664.1">
    <property type="nucleotide sequence ID" value="NZ_JAATJE010000001.1"/>
</dbReference>
<dbReference type="InterPro" id="IPR006913">
    <property type="entry name" value="CENP-V/GFA"/>
</dbReference>
<keyword evidence="3" id="KW-0862">Zinc</keyword>
<comment type="similarity">
    <text evidence="1">Belongs to the Gfa family.</text>
</comment>
<accession>A0ABX0XIG9</accession>
<sequence length="115" mass="12789">MIQGSCHCGAVRFEAPTPDTLTRCNCTYCDRVGALWGYSTPADFTLLSDEEALLTYAPNSTQHYSCATCGMVTHQLSQDFEANDGSMKAGYNVRMAQDLDRSTIRIIDLDGRHQW</sequence>
<name>A0ABX0XIG9_9SPHN</name>
<gene>
    <name evidence="5" type="ORF">GGR88_000504</name>
</gene>
<dbReference type="InterPro" id="IPR052355">
    <property type="entry name" value="CENP-V-like"/>
</dbReference>
<proteinExistence type="inferred from homology"/>
<feature type="domain" description="CENP-V/GFA" evidence="4">
    <location>
        <begin position="2"/>
        <end position="115"/>
    </location>
</feature>
<dbReference type="PANTHER" id="PTHR28620:SF1">
    <property type="entry name" value="CENP-V_GFA DOMAIN-CONTAINING PROTEIN"/>
    <property type="match status" value="1"/>
</dbReference>
<dbReference type="EMBL" id="JAATJE010000001">
    <property type="protein sequence ID" value="NJC33030.1"/>
    <property type="molecule type" value="Genomic_DNA"/>
</dbReference>
<evidence type="ECO:0000256" key="3">
    <source>
        <dbReference type="ARBA" id="ARBA00022833"/>
    </source>
</evidence>
<evidence type="ECO:0000256" key="2">
    <source>
        <dbReference type="ARBA" id="ARBA00022723"/>
    </source>
</evidence>
<dbReference type="Proteomes" id="UP000734218">
    <property type="component" value="Unassembled WGS sequence"/>
</dbReference>
<evidence type="ECO:0000313" key="5">
    <source>
        <dbReference type="EMBL" id="NJC33030.1"/>
    </source>
</evidence>
<reference evidence="5 6" key="1">
    <citation type="submission" date="2020-03" db="EMBL/GenBank/DDBJ databases">
        <title>Genomic Encyclopedia of Type Strains, Phase IV (KMG-IV): sequencing the most valuable type-strain genomes for metagenomic binning, comparative biology and taxonomic classification.</title>
        <authorList>
            <person name="Goeker M."/>
        </authorList>
    </citation>
    <scope>NUCLEOTIDE SEQUENCE [LARGE SCALE GENOMIC DNA]</scope>
    <source>
        <strain evidence="5 6">DSM 27651</strain>
    </source>
</reference>
<dbReference type="SUPFAM" id="SSF51316">
    <property type="entry name" value="Mss4-like"/>
    <property type="match status" value="1"/>
</dbReference>
<organism evidence="5 6">
    <name type="scientific">Sphingomonas jejuensis</name>
    <dbReference type="NCBI Taxonomy" id="904715"/>
    <lineage>
        <taxon>Bacteria</taxon>
        <taxon>Pseudomonadati</taxon>
        <taxon>Pseudomonadota</taxon>
        <taxon>Alphaproteobacteria</taxon>
        <taxon>Sphingomonadales</taxon>
        <taxon>Sphingomonadaceae</taxon>
        <taxon>Sphingomonas</taxon>
    </lineage>
</organism>
<protein>
    <recommendedName>
        <fullName evidence="4">CENP-V/GFA domain-containing protein</fullName>
    </recommendedName>
</protein>
<keyword evidence="2" id="KW-0479">Metal-binding</keyword>
<keyword evidence="6" id="KW-1185">Reference proteome</keyword>
<evidence type="ECO:0000259" key="4">
    <source>
        <dbReference type="PROSITE" id="PS51891"/>
    </source>
</evidence>
<dbReference type="PROSITE" id="PS51891">
    <property type="entry name" value="CENP_V_GFA"/>
    <property type="match status" value="1"/>
</dbReference>